<reference evidence="2" key="2">
    <citation type="submission" date="2020-09" db="EMBL/GenBank/DDBJ databases">
        <authorList>
            <person name="Sun Q."/>
            <person name="Kim S."/>
        </authorList>
    </citation>
    <scope>NUCLEOTIDE SEQUENCE</scope>
    <source>
        <strain evidence="2">KCTC 32437</strain>
    </source>
</reference>
<dbReference type="InterPro" id="IPR038725">
    <property type="entry name" value="YdaG_split_barrel_FMN-bd"/>
</dbReference>
<dbReference type="EMBL" id="BMZE01000001">
    <property type="protein sequence ID" value="GHA17007.1"/>
    <property type="molecule type" value="Genomic_DNA"/>
</dbReference>
<keyword evidence="3" id="KW-1185">Reference proteome</keyword>
<dbReference type="Proteomes" id="UP000646579">
    <property type="component" value="Unassembled WGS sequence"/>
</dbReference>
<dbReference type="InterPro" id="IPR012349">
    <property type="entry name" value="Split_barrel_FMN-bd"/>
</dbReference>
<dbReference type="Pfam" id="PF16242">
    <property type="entry name" value="Pyrid_ox_like"/>
    <property type="match status" value="1"/>
</dbReference>
<dbReference type="RefSeq" id="WP_189424008.1">
    <property type="nucleotide sequence ID" value="NZ_BMZE01000001.1"/>
</dbReference>
<dbReference type="AlphaFoldDB" id="A0A918S1U2"/>
<evidence type="ECO:0000313" key="2">
    <source>
        <dbReference type="EMBL" id="GHA17007.1"/>
    </source>
</evidence>
<dbReference type="InterPro" id="IPR052917">
    <property type="entry name" value="Stress-Dev_Protein"/>
</dbReference>
<accession>A0A918S1U2</accession>
<dbReference type="PANTHER" id="PTHR34818:SF1">
    <property type="entry name" value="PROTEIN BLI-3"/>
    <property type="match status" value="1"/>
</dbReference>
<dbReference type="SUPFAM" id="SSF50475">
    <property type="entry name" value="FMN-binding split barrel"/>
    <property type="match status" value="1"/>
</dbReference>
<feature type="domain" description="General stress protein FMN-binding split barrel" evidence="1">
    <location>
        <begin position="5"/>
        <end position="147"/>
    </location>
</feature>
<gene>
    <name evidence="2" type="ORF">GCM10007989_10260</name>
</gene>
<name>A0A918S1U2_9HYPH</name>
<dbReference type="Gene3D" id="2.30.110.10">
    <property type="entry name" value="Electron Transport, Fmn-binding Protein, Chain A"/>
    <property type="match status" value="1"/>
</dbReference>
<evidence type="ECO:0000259" key="1">
    <source>
        <dbReference type="Pfam" id="PF16242"/>
    </source>
</evidence>
<proteinExistence type="predicted"/>
<dbReference type="PANTHER" id="PTHR34818">
    <property type="entry name" value="PROTEIN BLI-3"/>
    <property type="match status" value="1"/>
</dbReference>
<reference evidence="2" key="1">
    <citation type="journal article" date="2014" name="Int. J. Syst. Evol. Microbiol.">
        <title>Complete genome sequence of Corynebacterium casei LMG S-19264T (=DSM 44701T), isolated from a smear-ripened cheese.</title>
        <authorList>
            <consortium name="US DOE Joint Genome Institute (JGI-PGF)"/>
            <person name="Walter F."/>
            <person name="Albersmeier A."/>
            <person name="Kalinowski J."/>
            <person name="Ruckert C."/>
        </authorList>
    </citation>
    <scope>NUCLEOTIDE SEQUENCE</scope>
    <source>
        <strain evidence="2">KCTC 32437</strain>
    </source>
</reference>
<evidence type="ECO:0000313" key="3">
    <source>
        <dbReference type="Proteomes" id="UP000646579"/>
    </source>
</evidence>
<sequence length="156" mass="17407">MSNPDKVWSLADDIGICMYITHDGDRHRARPMSAAVRRDEDAIYFLTDVASAKTHQTEHDATVTLAFIDKSKHDYVSITGRAEVLNDREKIRELFNPFAKAWWESADDPEIRVIRVTPEDAEYWDGPGGPVATVKMLAAAATGGRPDMGDNEKVSM</sequence>
<organism evidence="2 3">
    <name type="scientific">Devosia pacifica</name>
    <dbReference type="NCBI Taxonomy" id="1335967"/>
    <lineage>
        <taxon>Bacteria</taxon>
        <taxon>Pseudomonadati</taxon>
        <taxon>Pseudomonadota</taxon>
        <taxon>Alphaproteobacteria</taxon>
        <taxon>Hyphomicrobiales</taxon>
        <taxon>Devosiaceae</taxon>
        <taxon>Devosia</taxon>
    </lineage>
</organism>
<comment type="caution">
    <text evidence="2">The sequence shown here is derived from an EMBL/GenBank/DDBJ whole genome shotgun (WGS) entry which is preliminary data.</text>
</comment>
<protein>
    <submittedName>
        <fullName evidence="2">General stress protein</fullName>
    </submittedName>
</protein>